<dbReference type="PROSITE" id="PS51257">
    <property type="entry name" value="PROKAR_LIPOPROTEIN"/>
    <property type="match status" value="1"/>
</dbReference>
<evidence type="ECO:0000313" key="2">
    <source>
        <dbReference type="Proteomes" id="UP001254832"/>
    </source>
</evidence>
<reference evidence="1" key="1">
    <citation type="submission" date="2023-07" db="EMBL/GenBank/DDBJ databases">
        <title>Sorghum-associated microbial communities from plants grown in Nebraska, USA.</title>
        <authorList>
            <person name="Schachtman D."/>
        </authorList>
    </citation>
    <scope>NUCLEOTIDE SEQUENCE</scope>
    <source>
        <strain evidence="1">BE80</strain>
    </source>
</reference>
<accession>A0AAP5H5Q5</accession>
<dbReference type="EMBL" id="JAVDTR010000020">
    <property type="protein sequence ID" value="MDR6726810.1"/>
    <property type="molecule type" value="Genomic_DNA"/>
</dbReference>
<dbReference type="AlphaFoldDB" id="A0AAP5H5Q5"/>
<name>A0AAP5H5Q5_PAEAM</name>
<proteinExistence type="predicted"/>
<sequence length="47" mass="5268">MRFLYTLILFLVGMGCSALLHAGNLKLSDGVLFVIAGILFQIWRKLD</sequence>
<gene>
    <name evidence="1" type="ORF">J2W91_005334</name>
</gene>
<evidence type="ECO:0000313" key="1">
    <source>
        <dbReference type="EMBL" id="MDR6726810.1"/>
    </source>
</evidence>
<dbReference type="Proteomes" id="UP001254832">
    <property type="component" value="Unassembled WGS sequence"/>
</dbReference>
<comment type="caution">
    <text evidence="1">The sequence shown here is derived from an EMBL/GenBank/DDBJ whole genome shotgun (WGS) entry which is preliminary data.</text>
</comment>
<protein>
    <submittedName>
        <fullName evidence="1">Uncharacterized protein</fullName>
    </submittedName>
</protein>
<organism evidence="1 2">
    <name type="scientific">Paenibacillus amylolyticus</name>
    <dbReference type="NCBI Taxonomy" id="1451"/>
    <lineage>
        <taxon>Bacteria</taxon>
        <taxon>Bacillati</taxon>
        <taxon>Bacillota</taxon>
        <taxon>Bacilli</taxon>
        <taxon>Bacillales</taxon>
        <taxon>Paenibacillaceae</taxon>
        <taxon>Paenibacillus</taxon>
    </lineage>
</organism>